<accession>A0ABT3IPK7</accession>
<dbReference type="PANTHER" id="PTHR31793:SF24">
    <property type="entry name" value="LONG-CHAIN ACYL-COA THIOESTERASE FADM"/>
    <property type="match status" value="1"/>
</dbReference>
<organism evidence="1 2">
    <name type="scientific">Chitinophaga nivalis</name>
    <dbReference type="NCBI Taxonomy" id="2991709"/>
    <lineage>
        <taxon>Bacteria</taxon>
        <taxon>Pseudomonadati</taxon>
        <taxon>Bacteroidota</taxon>
        <taxon>Chitinophagia</taxon>
        <taxon>Chitinophagales</taxon>
        <taxon>Chitinophagaceae</taxon>
        <taxon>Chitinophaga</taxon>
    </lineage>
</organism>
<name>A0ABT3IPK7_9BACT</name>
<gene>
    <name evidence="1" type="ORF">OL497_18505</name>
</gene>
<dbReference type="InterPro" id="IPR029069">
    <property type="entry name" value="HotDog_dom_sf"/>
</dbReference>
<dbReference type="Proteomes" id="UP001207742">
    <property type="component" value="Unassembled WGS sequence"/>
</dbReference>
<comment type="caution">
    <text evidence="1">The sequence shown here is derived from an EMBL/GenBank/DDBJ whole genome shotgun (WGS) entry which is preliminary data.</text>
</comment>
<dbReference type="EMBL" id="JAPDNS010000002">
    <property type="protein sequence ID" value="MCW3485902.1"/>
    <property type="molecule type" value="Genomic_DNA"/>
</dbReference>
<evidence type="ECO:0000313" key="1">
    <source>
        <dbReference type="EMBL" id="MCW3485902.1"/>
    </source>
</evidence>
<protein>
    <submittedName>
        <fullName evidence="1">Thioesterase family protein</fullName>
    </submittedName>
</protein>
<evidence type="ECO:0000313" key="2">
    <source>
        <dbReference type="Proteomes" id="UP001207742"/>
    </source>
</evidence>
<dbReference type="CDD" id="cd00586">
    <property type="entry name" value="4HBT"/>
    <property type="match status" value="1"/>
</dbReference>
<reference evidence="1 2" key="1">
    <citation type="submission" date="2022-10" db="EMBL/GenBank/DDBJ databases">
        <title>Chitinophaga nivalis PC15 sp. nov., isolated from Pyeongchang county, South Korea.</title>
        <authorList>
            <person name="Trinh H.N."/>
        </authorList>
    </citation>
    <scope>NUCLEOTIDE SEQUENCE [LARGE SCALE GENOMIC DNA]</scope>
    <source>
        <strain evidence="1 2">PC14</strain>
    </source>
</reference>
<dbReference type="InterPro" id="IPR050563">
    <property type="entry name" value="4-hydroxybenzoyl-CoA_TE"/>
</dbReference>
<dbReference type="PANTHER" id="PTHR31793">
    <property type="entry name" value="4-HYDROXYBENZOYL-COA THIOESTERASE FAMILY MEMBER"/>
    <property type="match status" value="1"/>
</dbReference>
<dbReference type="SUPFAM" id="SSF54637">
    <property type="entry name" value="Thioesterase/thiol ester dehydrase-isomerase"/>
    <property type="match status" value="1"/>
</dbReference>
<dbReference type="RefSeq" id="WP_264732719.1">
    <property type="nucleotide sequence ID" value="NZ_JAPDNR010000001.1"/>
</dbReference>
<dbReference type="Pfam" id="PF13279">
    <property type="entry name" value="4HBT_2"/>
    <property type="match status" value="1"/>
</dbReference>
<keyword evidence="2" id="KW-1185">Reference proteome</keyword>
<dbReference type="Gene3D" id="3.10.129.10">
    <property type="entry name" value="Hotdog Thioesterase"/>
    <property type="match status" value="1"/>
</dbReference>
<sequence>MNTFFEGPVLWSQIDANMHLRHSAYADFAAQARLNLLDQFGLTAAQFQALKIGPILFREELIYHREVSANDTVRVSCEISRCKKDGSRWSIRHELFRKDGIKAATIYVDGAWIDMQKRKLTALPPELMEKFQTLPRTEDFTEDPA</sequence>
<proteinExistence type="predicted"/>